<evidence type="ECO:0000256" key="7">
    <source>
        <dbReference type="ARBA" id="ARBA00037904"/>
    </source>
</evidence>
<keyword evidence="5 10" id="KW-0472">Membrane</keyword>
<evidence type="ECO:0000256" key="10">
    <source>
        <dbReference type="SAM" id="Phobius"/>
    </source>
</evidence>
<dbReference type="Proteomes" id="UP000503129">
    <property type="component" value="Chromosome"/>
</dbReference>
<dbReference type="PANTHER" id="PTHR43646:SF2">
    <property type="entry name" value="GLYCOSYLTRANSFERASE 2-LIKE DOMAIN-CONTAINING PROTEIN"/>
    <property type="match status" value="1"/>
</dbReference>
<dbReference type="CDD" id="cd00761">
    <property type="entry name" value="Glyco_tranf_GTA_type"/>
    <property type="match status" value="1"/>
</dbReference>
<feature type="domain" description="Glycosyltransferase 2-like" evidence="11">
    <location>
        <begin position="6"/>
        <end position="132"/>
    </location>
</feature>
<dbReference type="KEGG" id="bsen:DP114_02590"/>
<reference evidence="12 13" key="1">
    <citation type="submission" date="2018-06" db="EMBL/GenBank/DDBJ databases">
        <title>Comparative genomics of Brasilonema spp. strains.</title>
        <authorList>
            <person name="Alvarenga D.O."/>
            <person name="Fiore M.F."/>
            <person name="Varani A.M."/>
        </authorList>
    </citation>
    <scope>NUCLEOTIDE SEQUENCE [LARGE SCALE GENOMIC DNA]</scope>
    <source>
        <strain evidence="12 13">CENA114</strain>
    </source>
</reference>
<evidence type="ECO:0000259" key="11">
    <source>
        <dbReference type="Pfam" id="PF00535"/>
    </source>
</evidence>
<evidence type="ECO:0000256" key="2">
    <source>
        <dbReference type="ARBA" id="ARBA00022475"/>
    </source>
</evidence>
<keyword evidence="13" id="KW-1185">Reference proteome</keyword>
<name>A0A856M992_9CYAN</name>
<sequence>MQSIGVVVIGRNEGNRLQACLRSVIGKGTSVVYVDSGSTDGSVALARSLGVHVIELDLSIPFTAARARNTGFEHLLQIQPELEFVQFVDGDCRVVEGWLERAVNELVAKPDVVVVCGRRREEFPTNSIYNRLCDIEWNTPIGEAKACGGDSMMRAIAFKKVGGFNPTLIAGEEPELCVRLRQARGKILRIDAEMTSHDAQITRFRQWWKREIRNGHAYAEGAWLHGRSPERHWVRESLRSWLWGLLLPVLTLASLLPTRGLSILLLLIAYTLLGYRVYRLARFKGFEKKDALFYALFCGVLEKYPKLLGQIQFHINRLLKRQRTLVEYKSAPSVS</sequence>
<dbReference type="RefSeq" id="WP_171975360.1">
    <property type="nucleotide sequence ID" value="NZ_CAWOXK010000001.1"/>
</dbReference>
<evidence type="ECO:0000256" key="8">
    <source>
        <dbReference type="ARBA" id="ARBA00038120"/>
    </source>
</evidence>
<organism evidence="12 13">
    <name type="scientific">Brasilonema sennae CENA114</name>
    <dbReference type="NCBI Taxonomy" id="415709"/>
    <lineage>
        <taxon>Bacteria</taxon>
        <taxon>Bacillati</taxon>
        <taxon>Cyanobacteriota</taxon>
        <taxon>Cyanophyceae</taxon>
        <taxon>Nostocales</taxon>
        <taxon>Scytonemataceae</taxon>
        <taxon>Brasilonema</taxon>
        <taxon>Bromeliae group (in: Brasilonema)</taxon>
    </lineage>
</organism>
<proteinExistence type="inferred from homology"/>
<evidence type="ECO:0000256" key="5">
    <source>
        <dbReference type="ARBA" id="ARBA00023136"/>
    </source>
</evidence>
<dbReference type="EMBL" id="CP030118">
    <property type="protein sequence ID" value="QDL06940.1"/>
    <property type="molecule type" value="Genomic_DNA"/>
</dbReference>
<dbReference type="GO" id="GO:0005886">
    <property type="term" value="C:plasma membrane"/>
    <property type="evidence" value="ECO:0007669"/>
    <property type="project" value="UniProtKB-SubCell"/>
</dbReference>
<comment type="subcellular location">
    <subcellularLocation>
        <location evidence="1">Cell membrane</location>
    </subcellularLocation>
</comment>
<comment type="similarity">
    <text evidence="8">Belongs to the glycosyltransferase 2 family. CrtQ subfamily.</text>
</comment>
<comment type="pathway">
    <text evidence="7">Carotenoid biosynthesis; staphyloxanthin biosynthesis; staphyloxanthin from farnesyl diphosphate: step 4/5.</text>
</comment>
<keyword evidence="10" id="KW-0812">Transmembrane</keyword>
<dbReference type="InterPro" id="IPR001173">
    <property type="entry name" value="Glyco_trans_2-like"/>
</dbReference>
<keyword evidence="3" id="KW-0328">Glycosyltransferase</keyword>
<evidence type="ECO:0000313" key="13">
    <source>
        <dbReference type="Proteomes" id="UP000503129"/>
    </source>
</evidence>
<evidence type="ECO:0000256" key="3">
    <source>
        <dbReference type="ARBA" id="ARBA00022676"/>
    </source>
</evidence>
<keyword evidence="2" id="KW-1003">Cell membrane</keyword>
<evidence type="ECO:0000256" key="4">
    <source>
        <dbReference type="ARBA" id="ARBA00022679"/>
    </source>
</evidence>
<evidence type="ECO:0000256" key="1">
    <source>
        <dbReference type="ARBA" id="ARBA00004236"/>
    </source>
</evidence>
<evidence type="ECO:0000256" key="6">
    <source>
        <dbReference type="ARBA" id="ARBA00037281"/>
    </source>
</evidence>
<dbReference type="SUPFAM" id="SSF53448">
    <property type="entry name" value="Nucleotide-diphospho-sugar transferases"/>
    <property type="match status" value="1"/>
</dbReference>
<dbReference type="GO" id="GO:0016757">
    <property type="term" value="F:glycosyltransferase activity"/>
    <property type="evidence" value="ECO:0007669"/>
    <property type="project" value="UniProtKB-KW"/>
</dbReference>
<evidence type="ECO:0000313" key="12">
    <source>
        <dbReference type="EMBL" id="QDL06940.1"/>
    </source>
</evidence>
<dbReference type="PANTHER" id="PTHR43646">
    <property type="entry name" value="GLYCOSYLTRANSFERASE"/>
    <property type="match status" value="1"/>
</dbReference>
<keyword evidence="4 12" id="KW-0808">Transferase</keyword>
<evidence type="ECO:0000256" key="9">
    <source>
        <dbReference type="ARBA" id="ARBA00040345"/>
    </source>
</evidence>
<feature type="transmembrane region" description="Helical" evidence="10">
    <location>
        <begin position="261"/>
        <end position="278"/>
    </location>
</feature>
<gene>
    <name evidence="12" type="ORF">DP114_02590</name>
</gene>
<protein>
    <recommendedName>
        <fullName evidence="9">4,4'-diaponeurosporenoate glycosyltransferase</fullName>
    </recommendedName>
</protein>
<accession>A0A856M992</accession>
<dbReference type="Gene3D" id="3.90.550.10">
    <property type="entry name" value="Spore Coat Polysaccharide Biosynthesis Protein SpsA, Chain A"/>
    <property type="match status" value="1"/>
</dbReference>
<dbReference type="Pfam" id="PF00535">
    <property type="entry name" value="Glycos_transf_2"/>
    <property type="match status" value="1"/>
</dbReference>
<dbReference type="AlphaFoldDB" id="A0A856M992"/>
<comment type="function">
    <text evidence="6">Catalyzes the glycosylation of 4,4'-diaponeurosporenoate, i.e. the esterification of glucose at the C1'' position with the carboxyl group of 4,4'-diaponeurosporenic acid, to form glycosyl-4,4'-diaponeurosporenoate. This is a step in the biosynthesis of staphyloxanthin, an orange pigment present in most staphylococci strains.</text>
</comment>
<keyword evidence="10" id="KW-1133">Transmembrane helix</keyword>
<dbReference type="InterPro" id="IPR029044">
    <property type="entry name" value="Nucleotide-diphossugar_trans"/>
</dbReference>